<name>A0A2I2GFI8_9EURO</name>
<dbReference type="Gene3D" id="3.40.50.1580">
    <property type="entry name" value="Nucleoside phosphorylase domain"/>
    <property type="match status" value="1"/>
</dbReference>
<dbReference type="VEuPathDB" id="FungiDB:P170DRAFT_433534"/>
<evidence type="ECO:0000313" key="4">
    <source>
        <dbReference type="Proteomes" id="UP000234275"/>
    </source>
</evidence>
<dbReference type="STRING" id="1392250.A0A2I2GFI8"/>
<dbReference type="AlphaFoldDB" id="A0A2I2GFI8"/>
<accession>A0A2I2GFI8</accession>
<protein>
    <submittedName>
        <fullName evidence="3">Purine and uridine phosphorylase</fullName>
    </submittedName>
</protein>
<sequence>MSSQTSSGPTREDYTIGWLCTLPIESAAAAEMLDEEYPPLAVLPGDTNSYVLGGIGQHRVVMACMGGTGGMMAHSVATNLTKSFPNVREILMVGIGAGIPSEEYDVRLGDVVVSEAKGRFAAVVQCDFGKDETDGFQVTGGLNQPSESLVRATGAVKRNRLRNRSQIHRLVRHFDGDVLDPEGWRYQGRENDPLHELDQEPRKPKKCAECATRQEEYMPDPEVHYGVVVSGNHAIKNSGVRDRVRDEVGACCIETEAFGIMNQFPCLVIRGVCSYTDENQNHRWQQYAALTAAAYAKELSLELPLTEQAPKVSEEIHNVTRRLVDIQLELKELKSQQEETATLLRAFTRDTEFERVLQWSSPPEASSDTKPTKKNSCEGTNAWLLEG</sequence>
<comment type="caution">
    <text evidence="3">The sequence shown here is derived from an EMBL/GenBank/DDBJ whole genome shotgun (WGS) entry which is preliminary data.</text>
</comment>
<evidence type="ECO:0000256" key="1">
    <source>
        <dbReference type="SAM" id="MobiDB-lite"/>
    </source>
</evidence>
<dbReference type="EMBL" id="MSFO01000002">
    <property type="protein sequence ID" value="PLB51648.1"/>
    <property type="molecule type" value="Genomic_DNA"/>
</dbReference>
<dbReference type="InterPro" id="IPR000845">
    <property type="entry name" value="Nucleoside_phosphorylase_d"/>
</dbReference>
<gene>
    <name evidence="3" type="ORF">P170DRAFT_433534</name>
</gene>
<evidence type="ECO:0000259" key="2">
    <source>
        <dbReference type="Pfam" id="PF01048"/>
    </source>
</evidence>
<keyword evidence="4" id="KW-1185">Reference proteome</keyword>
<organism evidence="3 4">
    <name type="scientific">Aspergillus steynii IBT 23096</name>
    <dbReference type="NCBI Taxonomy" id="1392250"/>
    <lineage>
        <taxon>Eukaryota</taxon>
        <taxon>Fungi</taxon>
        <taxon>Dikarya</taxon>
        <taxon>Ascomycota</taxon>
        <taxon>Pezizomycotina</taxon>
        <taxon>Eurotiomycetes</taxon>
        <taxon>Eurotiomycetidae</taxon>
        <taxon>Eurotiales</taxon>
        <taxon>Aspergillaceae</taxon>
        <taxon>Aspergillus</taxon>
        <taxon>Aspergillus subgen. Circumdati</taxon>
    </lineage>
</organism>
<dbReference type="GO" id="GO:0003824">
    <property type="term" value="F:catalytic activity"/>
    <property type="evidence" value="ECO:0007669"/>
    <property type="project" value="InterPro"/>
</dbReference>
<feature type="compositionally biased region" description="Polar residues" evidence="1">
    <location>
        <begin position="360"/>
        <end position="369"/>
    </location>
</feature>
<dbReference type="PANTHER" id="PTHR46082">
    <property type="entry name" value="ATP/GTP-BINDING PROTEIN-RELATED"/>
    <property type="match status" value="1"/>
</dbReference>
<feature type="region of interest" description="Disordered" evidence="1">
    <location>
        <begin position="360"/>
        <end position="387"/>
    </location>
</feature>
<dbReference type="RefSeq" id="XP_024706950.1">
    <property type="nucleotide sequence ID" value="XM_024848514.1"/>
</dbReference>
<dbReference type="SUPFAM" id="SSF53167">
    <property type="entry name" value="Purine and uridine phosphorylases"/>
    <property type="match status" value="1"/>
</dbReference>
<dbReference type="InterPro" id="IPR053137">
    <property type="entry name" value="NLR-like"/>
</dbReference>
<dbReference type="OrthoDB" id="1577640at2759"/>
<feature type="domain" description="Nucleoside phosphorylase" evidence="2">
    <location>
        <begin position="16"/>
        <end position="282"/>
    </location>
</feature>
<proteinExistence type="predicted"/>
<dbReference type="Pfam" id="PF01048">
    <property type="entry name" value="PNP_UDP_1"/>
    <property type="match status" value="1"/>
</dbReference>
<dbReference type="Proteomes" id="UP000234275">
    <property type="component" value="Unassembled WGS sequence"/>
</dbReference>
<dbReference type="GeneID" id="36556213"/>
<evidence type="ECO:0000313" key="3">
    <source>
        <dbReference type="EMBL" id="PLB51648.1"/>
    </source>
</evidence>
<dbReference type="InterPro" id="IPR035994">
    <property type="entry name" value="Nucleoside_phosphorylase_sf"/>
</dbReference>
<dbReference type="GO" id="GO:0009116">
    <property type="term" value="P:nucleoside metabolic process"/>
    <property type="evidence" value="ECO:0007669"/>
    <property type="project" value="InterPro"/>
</dbReference>
<reference evidence="3 4" key="1">
    <citation type="submission" date="2016-12" db="EMBL/GenBank/DDBJ databases">
        <title>The genomes of Aspergillus section Nigri reveals drivers in fungal speciation.</title>
        <authorList>
            <consortium name="DOE Joint Genome Institute"/>
            <person name="Vesth T.C."/>
            <person name="Nybo J."/>
            <person name="Theobald S."/>
            <person name="Brandl J."/>
            <person name="Frisvad J.C."/>
            <person name="Nielsen K.F."/>
            <person name="Lyhne E.K."/>
            <person name="Kogle M.E."/>
            <person name="Kuo A."/>
            <person name="Riley R."/>
            <person name="Clum A."/>
            <person name="Nolan M."/>
            <person name="Lipzen A."/>
            <person name="Salamov A."/>
            <person name="Henrissat B."/>
            <person name="Wiebenga A."/>
            <person name="De Vries R.P."/>
            <person name="Grigoriev I.V."/>
            <person name="Mortensen U.H."/>
            <person name="Andersen M.R."/>
            <person name="Baker S.E."/>
        </authorList>
    </citation>
    <scope>NUCLEOTIDE SEQUENCE [LARGE SCALE GENOMIC DNA]</scope>
    <source>
        <strain evidence="3 4">IBT 23096</strain>
    </source>
</reference>
<dbReference type="PANTHER" id="PTHR46082:SF11">
    <property type="entry name" value="AAA+ ATPASE DOMAIN-CONTAINING PROTEIN-RELATED"/>
    <property type="match status" value="1"/>
</dbReference>